<gene>
    <name evidence="1" type="ORF">TRFO_12698</name>
</gene>
<accession>A0A1J4L0S0</accession>
<reference evidence="1" key="1">
    <citation type="submission" date="2016-10" db="EMBL/GenBank/DDBJ databases">
        <authorList>
            <person name="Benchimol M."/>
            <person name="Almeida L.G."/>
            <person name="Vasconcelos A.T."/>
            <person name="Perreira-Neves A."/>
            <person name="Rosa I.A."/>
            <person name="Tasca T."/>
            <person name="Bogo M.R."/>
            <person name="de Souza W."/>
        </authorList>
    </citation>
    <scope>NUCLEOTIDE SEQUENCE [LARGE SCALE GENOMIC DNA]</scope>
    <source>
        <strain evidence="1">K</strain>
    </source>
</reference>
<dbReference type="Proteomes" id="UP000179807">
    <property type="component" value="Unassembled WGS sequence"/>
</dbReference>
<evidence type="ECO:0000313" key="2">
    <source>
        <dbReference type="Proteomes" id="UP000179807"/>
    </source>
</evidence>
<protein>
    <recommendedName>
        <fullName evidence="3">CNH domain-containing protein</fullName>
    </recommendedName>
</protein>
<comment type="caution">
    <text evidence="1">The sequence shown here is derived from an EMBL/GenBank/DDBJ whole genome shotgun (WGS) entry which is preliminary data.</text>
</comment>
<evidence type="ECO:0000313" key="1">
    <source>
        <dbReference type="EMBL" id="OHT17010.1"/>
    </source>
</evidence>
<organism evidence="1 2">
    <name type="scientific">Tritrichomonas foetus</name>
    <dbReference type="NCBI Taxonomy" id="1144522"/>
    <lineage>
        <taxon>Eukaryota</taxon>
        <taxon>Metamonada</taxon>
        <taxon>Parabasalia</taxon>
        <taxon>Tritrichomonadida</taxon>
        <taxon>Tritrichomonadidae</taxon>
        <taxon>Tritrichomonas</taxon>
    </lineage>
</organism>
<proteinExistence type="predicted"/>
<dbReference type="EMBL" id="MLAK01000046">
    <property type="protein sequence ID" value="OHT17010.1"/>
    <property type="molecule type" value="Genomic_DNA"/>
</dbReference>
<evidence type="ECO:0008006" key="3">
    <source>
        <dbReference type="Google" id="ProtNLM"/>
    </source>
</evidence>
<sequence length="432" mass="49156">MSSSLSHAQPPLLSLNVRRTVDAIIEMDTEEAQSVIAQPLIPKPTKDESAPQDHQEEIKAIHEILEQQCFAFVAFHNHIKDAREVQMNQMKEFQTRANSIASRIQNLSSTLFNKVHELNHRIDIIQRTLAPKPIFRKLLPPNEFGRITGINTIDNFISLTTATGHLIILDRENFEIIETFQPLPNESLFFPSFIRRQNNIIGLFCVTSNRNLFFSTPVTNPPSNCFKEKVECYAVADNSNAHSAFDVVLGHHQFVNFCLINTENSKEIISVGTTKNLRGTVTHIVVDDDHDAVYLLTSKRYYYSISASTFQTITSTNFQNPLMQIALTRIFIVVSCAPNDIILAERNREKFNQIYRFDVSAGLRRLCTSDKSLFVITKKQQIEKRTLSKPLESQSICEPEAADYDPREYIGAIHCDGSDIYLAHGNRISLWI</sequence>
<keyword evidence="2" id="KW-1185">Reference proteome</keyword>
<name>A0A1J4L0S0_9EUKA</name>
<dbReference type="SUPFAM" id="SSF69322">
    <property type="entry name" value="Tricorn protease domain 2"/>
    <property type="match status" value="1"/>
</dbReference>
<dbReference type="RefSeq" id="XP_068370146.1">
    <property type="nucleotide sequence ID" value="XM_068496797.1"/>
</dbReference>
<dbReference type="VEuPathDB" id="TrichDB:TRFO_12698"/>
<dbReference type="AlphaFoldDB" id="A0A1J4L0S0"/>
<dbReference type="GeneID" id="94831501"/>
<dbReference type="OrthoDB" id="10503034at2759"/>